<dbReference type="Proteomes" id="UP000184510">
    <property type="component" value="Unassembled WGS sequence"/>
</dbReference>
<feature type="chain" id="PRO_5013382469" description="DUF4261 domain-containing protein" evidence="1">
    <location>
        <begin position="21"/>
        <end position="300"/>
    </location>
</feature>
<dbReference type="EMBL" id="FQYR01000005">
    <property type="protein sequence ID" value="SHK02047.1"/>
    <property type="molecule type" value="Genomic_DNA"/>
</dbReference>
<keyword evidence="3" id="KW-1185">Reference proteome</keyword>
<evidence type="ECO:0008006" key="4">
    <source>
        <dbReference type="Google" id="ProtNLM"/>
    </source>
</evidence>
<feature type="signal peptide" evidence="1">
    <location>
        <begin position="1"/>
        <end position="20"/>
    </location>
</feature>
<reference evidence="2 3" key="1">
    <citation type="submission" date="2016-11" db="EMBL/GenBank/DDBJ databases">
        <authorList>
            <person name="Jaros S."/>
            <person name="Januszkiewicz K."/>
            <person name="Wedrychowicz H."/>
        </authorList>
    </citation>
    <scope>NUCLEOTIDE SEQUENCE [LARGE SCALE GENOMIC DNA]</scope>
    <source>
        <strain evidence="2 3">DSM 18772</strain>
    </source>
</reference>
<name>A0A1M6P207_9BACT</name>
<organism evidence="2 3">
    <name type="scientific">Rubritalea squalenifaciens DSM 18772</name>
    <dbReference type="NCBI Taxonomy" id="1123071"/>
    <lineage>
        <taxon>Bacteria</taxon>
        <taxon>Pseudomonadati</taxon>
        <taxon>Verrucomicrobiota</taxon>
        <taxon>Verrucomicrobiia</taxon>
        <taxon>Verrucomicrobiales</taxon>
        <taxon>Rubritaleaceae</taxon>
        <taxon>Rubritalea</taxon>
    </lineage>
</organism>
<gene>
    <name evidence="2" type="ORF">SAMN02745181_3053</name>
</gene>
<proteinExistence type="predicted"/>
<keyword evidence="1" id="KW-0732">Signal</keyword>
<dbReference type="InParanoid" id="A0A1M6P207"/>
<protein>
    <recommendedName>
        <fullName evidence="4">DUF4261 domain-containing protein</fullName>
    </recommendedName>
</protein>
<accession>A0A1M6P207</accession>
<evidence type="ECO:0000313" key="3">
    <source>
        <dbReference type="Proteomes" id="UP000184510"/>
    </source>
</evidence>
<evidence type="ECO:0000313" key="2">
    <source>
        <dbReference type="EMBL" id="SHK02047.1"/>
    </source>
</evidence>
<dbReference type="AlphaFoldDB" id="A0A1M6P207"/>
<dbReference type="STRING" id="1123071.SAMN02745181_3053"/>
<dbReference type="RefSeq" id="WP_143184610.1">
    <property type="nucleotide sequence ID" value="NZ_FQYR01000005.1"/>
</dbReference>
<evidence type="ECO:0000256" key="1">
    <source>
        <dbReference type="SAM" id="SignalP"/>
    </source>
</evidence>
<dbReference type="OrthoDB" id="192817at2"/>
<sequence>MKLSHLTATLLLSSVAFLSAEEKAAAPPTKSDIPEGLVPLAPKQTTHFAFLCLKDKEMAKDANIKAALMRWFQLKDESEIVRYKQDPQKGTLSFTIGKARFVAALAEYSIPAPDLQYASNNSLHWPDAEKELLQQQAHYTVTCTSIYPKKWMTSLALSKAISALAETHHPLGIYWGDASIVHSPETFIKLSKQELRADNKNIPADLWVGILLEKHKDGTVSAYTDGLRVLGFREMEIQNSQLDRTKAYSILSALSLQVVRNNQTIQENEEVTTPEDGSYPTKLGDSNIGRKQKVIVISAQ</sequence>